<evidence type="ECO:0000313" key="2">
    <source>
        <dbReference type="Proteomes" id="UP000828390"/>
    </source>
</evidence>
<organism evidence="1 2">
    <name type="scientific">Dreissena polymorpha</name>
    <name type="common">Zebra mussel</name>
    <name type="synonym">Mytilus polymorpha</name>
    <dbReference type="NCBI Taxonomy" id="45954"/>
    <lineage>
        <taxon>Eukaryota</taxon>
        <taxon>Metazoa</taxon>
        <taxon>Spiralia</taxon>
        <taxon>Lophotrochozoa</taxon>
        <taxon>Mollusca</taxon>
        <taxon>Bivalvia</taxon>
        <taxon>Autobranchia</taxon>
        <taxon>Heteroconchia</taxon>
        <taxon>Euheterodonta</taxon>
        <taxon>Imparidentia</taxon>
        <taxon>Neoheterodontei</taxon>
        <taxon>Myida</taxon>
        <taxon>Dreissenoidea</taxon>
        <taxon>Dreissenidae</taxon>
        <taxon>Dreissena</taxon>
    </lineage>
</organism>
<dbReference type="AlphaFoldDB" id="A0A9D4IRD9"/>
<dbReference type="InterPro" id="IPR014721">
    <property type="entry name" value="Ribsml_uS5_D2-typ_fold_subgr"/>
</dbReference>
<keyword evidence="2" id="KW-1185">Reference proteome</keyword>
<reference evidence="1" key="1">
    <citation type="journal article" date="2019" name="bioRxiv">
        <title>The Genome of the Zebra Mussel, Dreissena polymorpha: A Resource for Invasive Species Research.</title>
        <authorList>
            <person name="McCartney M.A."/>
            <person name="Auch B."/>
            <person name="Kono T."/>
            <person name="Mallez S."/>
            <person name="Zhang Y."/>
            <person name="Obille A."/>
            <person name="Becker A."/>
            <person name="Abrahante J.E."/>
            <person name="Garbe J."/>
            <person name="Badalamenti J.P."/>
            <person name="Herman A."/>
            <person name="Mangelson H."/>
            <person name="Liachko I."/>
            <person name="Sullivan S."/>
            <person name="Sone E.D."/>
            <person name="Koren S."/>
            <person name="Silverstein K.A.T."/>
            <person name="Beckman K.B."/>
            <person name="Gohl D.M."/>
        </authorList>
    </citation>
    <scope>NUCLEOTIDE SEQUENCE</scope>
    <source>
        <strain evidence="1">Duluth1</strain>
        <tissue evidence="1">Whole animal</tissue>
    </source>
</reference>
<comment type="caution">
    <text evidence="1">The sequence shown here is derived from an EMBL/GenBank/DDBJ whole genome shotgun (WGS) entry which is preliminary data.</text>
</comment>
<protein>
    <submittedName>
        <fullName evidence="1">Uncharacterized protein</fullName>
    </submittedName>
</protein>
<name>A0A9D4IRD9_DREPO</name>
<gene>
    <name evidence="1" type="ORF">DPMN_160124</name>
</gene>
<reference evidence="1" key="2">
    <citation type="submission" date="2020-11" db="EMBL/GenBank/DDBJ databases">
        <authorList>
            <person name="McCartney M.A."/>
            <person name="Auch B."/>
            <person name="Kono T."/>
            <person name="Mallez S."/>
            <person name="Becker A."/>
            <person name="Gohl D.M."/>
            <person name="Silverstein K.A.T."/>
            <person name="Koren S."/>
            <person name="Bechman K.B."/>
            <person name="Herman A."/>
            <person name="Abrahante J.E."/>
            <person name="Garbe J."/>
        </authorList>
    </citation>
    <scope>NUCLEOTIDE SEQUENCE</scope>
    <source>
        <strain evidence="1">Duluth1</strain>
        <tissue evidence="1">Whole animal</tissue>
    </source>
</reference>
<dbReference type="Gene3D" id="3.30.230.10">
    <property type="match status" value="1"/>
</dbReference>
<accession>A0A9D4IRD9</accession>
<dbReference type="Proteomes" id="UP000828390">
    <property type="component" value="Unassembled WGS sequence"/>
</dbReference>
<dbReference type="EMBL" id="JAIWYP010000008">
    <property type="protein sequence ID" value="KAH3782212.1"/>
    <property type="molecule type" value="Genomic_DNA"/>
</dbReference>
<evidence type="ECO:0000313" key="1">
    <source>
        <dbReference type="EMBL" id="KAH3782212.1"/>
    </source>
</evidence>
<proteinExistence type="predicted"/>
<dbReference type="SUPFAM" id="SSF54211">
    <property type="entry name" value="Ribosomal protein S5 domain 2-like"/>
    <property type="match status" value="1"/>
</dbReference>
<dbReference type="InterPro" id="IPR020568">
    <property type="entry name" value="Ribosomal_Su5_D2-typ_SF"/>
</dbReference>
<sequence length="100" mass="11005">MNIVSRDFECDVANYKINSSNPVWYYFLCGFRGMSEMLGLTEPAAMQCMVHGLVSCSAGLSRSSALVCCAALATTQANGQLRSKVRECGELFKELKNYNC</sequence>